<dbReference type="InterPro" id="IPR016181">
    <property type="entry name" value="Acyl_CoA_acyltransferase"/>
</dbReference>
<gene>
    <name evidence="2" type="ORF">DSLASN_43830</name>
</gene>
<dbReference type="Pfam" id="PF00583">
    <property type="entry name" value="Acetyltransf_1"/>
    <property type="match status" value="1"/>
</dbReference>
<sequence length="141" mass="15951">MKVDVTRNPTEDDLSLLSHGLRSYNSQHIGHAATEEDVRFAVFARNGSGKIIGGIRAAAFWGWLHIELLWLEEDVRGAGTGRQLLSAAEAFAMKHGFFHSRLETTSFQAREFYEKHGYEVFGELRDLPQGFTSYFMKKALV</sequence>
<evidence type="ECO:0000313" key="3">
    <source>
        <dbReference type="Proteomes" id="UP001320148"/>
    </source>
</evidence>
<evidence type="ECO:0000313" key="2">
    <source>
        <dbReference type="EMBL" id="BCS98751.1"/>
    </source>
</evidence>
<evidence type="ECO:0000259" key="1">
    <source>
        <dbReference type="PROSITE" id="PS51186"/>
    </source>
</evidence>
<dbReference type="Proteomes" id="UP001320148">
    <property type="component" value="Chromosome"/>
</dbReference>
<protein>
    <submittedName>
        <fullName evidence="2">N-acetyltransferase</fullName>
    </submittedName>
</protein>
<feature type="domain" description="N-acetyltransferase" evidence="1">
    <location>
        <begin position="4"/>
        <end position="141"/>
    </location>
</feature>
<proteinExistence type="predicted"/>
<organism evidence="2 3">
    <name type="scientific">Desulfoluna limicola</name>
    <dbReference type="NCBI Taxonomy" id="2810562"/>
    <lineage>
        <taxon>Bacteria</taxon>
        <taxon>Pseudomonadati</taxon>
        <taxon>Thermodesulfobacteriota</taxon>
        <taxon>Desulfobacteria</taxon>
        <taxon>Desulfobacterales</taxon>
        <taxon>Desulfolunaceae</taxon>
        <taxon>Desulfoluna</taxon>
    </lineage>
</organism>
<dbReference type="SUPFAM" id="SSF55729">
    <property type="entry name" value="Acyl-CoA N-acyltransferases (Nat)"/>
    <property type="match status" value="1"/>
</dbReference>
<keyword evidence="3" id="KW-1185">Reference proteome</keyword>
<dbReference type="InterPro" id="IPR000182">
    <property type="entry name" value="GNAT_dom"/>
</dbReference>
<name>A0ABM7PN96_9BACT</name>
<dbReference type="PROSITE" id="PS51186">
    <property type="entry name" value="GNAT"/>
    <property type="match status" value="1"/>
</dbReference>
<accession>A0ABM7PN96</accession>
<reference evidence="2 3" key="1">
    <citation type="submission" date="2021-02" db="EMBL/GenBank/DDBJ databases">
        <title>Complete genome of Desulfoluna sp. strain ASN36.</title>
        <authorList>
            <person name="Takahashi A."/>
            <person name="Kojima H."/>
            <person name="Fukui M."/>
        </authorList>
    </citation>
    <scope>NUCLEOTIDE SEQUENCE [LARGE SCALE GENOMIC DNA]</scope>
    <source>
        <strain evidence="2 3">ASN36</strain>
    </source>
</reference>
<dbReference type="RefSeq" id="WP_255718964.1">
    <property type="nucleotide sequence ID" value="NZ_AP024488.1"/>
</dbReference>
<dbReference type="EMBL" id="AP024488">
    <property type="protein sequence ID" value="BCS98751.1"/>
    <property type="molecule type" value="Genomic_DNA"/>
</dbReference>
<dbReference type="Gene3D" id="3.40.630.30">
    <property type="match status" value="1"/>
</dbReference>